<keyword evidence="2" id="KW-1185">Reference proteome</keyword>
<comment type="caution">
    <text evidence="1">The sequence shown here is derived from an EMBL/GenBank/DDBJ whole genome shotgun (WGS) entry which is preliminary data.</text>
</comment>
<dbReference type="Proteomes" id="UP000273405">
    <property type="component" value="Unassembled WGS sequence"/>
</dbReference>
<sequence length="139" mass="15741">MLLGLAASLSQAAAPQWSVPRDARIEKLEARMEEGYENNYMKEHCGYFTLTAEETLVYLRSAQPLPTEQVHDRLDWVQCIVQGTLVSGKGKHRKEVRFEISASLAAHIYEPGKPVAYLICEGTCEERMNKIIEKHVHGK</sequence>
<dbReference type="EMBL" id="RAWG01000155">
    <property type="protein sequence ID" value="RKH39665.1"/>
    <property type="molecule type" value="Genomic_DNA"/>
</dbReference>
<evidence type="ECO:0000313" key="1">
    <source>
        <dbReference type="EMBL" id="RKH39665.1"/>
    </source>
</evidence>
<organism evidence="1 2">
    <name type="scientific">Corallococcus sicarius</name>
    <dbReference type="NCBI Taxonomy" id="2316726"/>
    <lineage>
        <taxon>Bacteria</taxon>
        <taxon>Pseudomonadati</taxon>
        <taxon>Myxococcota</taxon>
        <taxon>Myxococcia</taxon>
        <taxon>Myxococcales</taxon>
        <taxon>Cystobacterineae</taxon>
        <taxon>Myxococcaceae</taxon>
        <taxon>Corallococcus</taxon>
    </lineage>
</organism>
<name>A0A3A8NEM1_9BACT</name>
<dbReference type="AlphaFoldDB" id="A0A3A8NEM1"/>
<protein>
    <submittedName>
        <fullName evidence="1">Uncharacterized protein</fullName>
    </submittedName>
</protein>
<gene>
    <name evidence="1" type="ORF">D7X12_22985</name>
</gene>
<accession>A0A3A8NEM1</accession>
<proteinExistence type="predicted"/>
<reference evidence="2" key="1">
    <citation type="submission" date="2018-09" db="EMBL/GenBank/DDBJ databases">
        <authorList>
            <person name="Livingstone P.G."/>
            <person name="Whitworth D.E."/>
        </authorList>
    </citation>
    <scope>NUCLEOTIDE SEQUENCE [LARGE SCALE GENOMIC DNA]</scope>
    <source>
        <strain evidence="2">CA040B</strain>
    </source>
</reference>
<evidence type="ECO:0000313" key="2">
    <source>
        <dbReference type="Proteomes" id="UP000273405"/>
    </source>
</evidence>